<dbReference type="AlphaFoldDB" id="A0A6I0F203"/>
<proteinExistence type="predicted"/>
<sequence length="87" mass="10105">MDKKLPVRKKRVRPKSIVSPLQYRKRARALLGKVVVLQTRFRTFVGCLVEVKKGYVALKVFSRVGRVFITIRIPVRSIRRLIAFPCP</sequence>
<comment type="caution">
    <text evidence="1">The sequence shown here is derived from an EMBL/GenBank/DDBJ whole genome shotgun (WGS) entry which is preliminary data.</text>
</comment>
<keyword evidence="2" id="KW-1185">Reference proteome</keyword>
<evidence type="ECO:0008006" key="3">
    <source>
        <dbReference type="Google" id="ProtNLM"/>
    </source>
</evidence>
<dbReference type="EMBL" id="WBXO01000003">
    <property type="protein sequence ID" value="KAB2953348.1"/>
    <property type="molecule type" value="Genomic_DNA"/>
</dbReference>
<dbReference type="OrthoDB" id="2638326at2"/>
<evidence type="ECO:0000313" key="2">
    <source>
        <dbReference type="Proteomes" id="UP000468766"/>
    </source>
</evidence>
<name>A0A6I0F203_9FIRM</name>
<dbReference type="RefSeq" id="WP_151619314.1">
    <property type="nucleotide sequence ID" value="NZ_WBXO01000003.1"/>
</dbReference>
<gene>
    <name evidence="1" type="ORF">F9B85_05395</name>
</gene>
<evidence type="ECO:0000313" key="1">
    <source>
        <dbReference type="EMBL" id="KAB2953348.1"/>
    </source>
</evidence>
<reference evidence="1 2" key="1">
    <citation type="submission" date="2019-10" db="EMBL/GenBank/DDBJ databases">
        <title>Whole-genome sequence of the extremophile Heliorestis acidaminivorans DSM 24790.</title>
        <authorList>
            <person name="Kyndt J.A."/>
            <person name="Meyer T.E."/>
        </authorList>
    </citation>
    <scope>NUCLEOTIDE SEQUENCE [LARGE SCALE GENOMIC DNA]</scope>
    <source>
        <strain evidence="1 2">DSM 24790</strain>
    </source>
</reference>
<organism evidence="1 2">
    <name type="scientific">Heliorestis acidaminivorans</name>
    <dbReference type="NCBI Taxonomy" id="553427"/>
    <lineage>
        <taxon>Bacteria</taxon>
        <taxon>Bacillati</taxon>
        <taxon>Bacillota</taxon>
        <taxon>Clostridia</taxon>
        <taxon>Eubacteriales</taxon>
        <taxon>Heliobacteriaceae</taxon>
        <taxon>Heliorestis</taxon>
    </lineage>
</organism>
<protein>
    <recommendedName>
        <fullName evidence="3">KOW domain-containing protein</fullName>
    </recommendedName>
</protein>
<dbReference type="Proteomes" id="UP000468766">
    <property type="component" value="Unassembled WGS sequence"/>
</dbReference>
<accession>A0A6I0F203</accession>